<protein>
    <submittedName>
        <fullName evidence="1">Uncharacterized protein</fullName>
    </submittedName>
</protein>
<evidence type="ECO:0000313" key="1">
    <source>
        <dbReference type="EMBL" id="GAI54236.1"/>
    </source>
</evidence>
<dbReference type="AlphaFoldDB" id="X1QHE1"/>
<gene>
    <name evidence="1" type="ORF">S06H3_60055</name>
</gene>
<proteinExistence type="predicted"/>
<name>X1QHE1_9ZZZZ</name>
<feature type="non-terminal residue" evidence="1">
    <location>
        <position position="1"/>
    </location>
</feature>
<dbReference type="EMBL" id="BARV01039122">
    <property type="protein sequence ID" value="GAI54236.1"/>
    <property type="molecule type" value="Genomic_DNA"/>
</dbReference>
<comment type="caution">
    <text evidence="1">The sequence shown here is derived from an EMBL/GenBank/DDBJ whole genome shotgun (WGS) entry which is preliminary data.</text>
</comment>
<organism evidence="1">
    <name type="scientific">marine sediment metagenome</name>
    <dbReference type="NCBI Taxonomy" id="412755"/>
    <lineage>
        <taxon>unclassified sequences</taxon>
        <taxon>metagenomes</taxon>
        <taxon>ecological metagenomes</taxon>
    </lineage>
</organism>
<accession>X1QHE1</accession>
<sequence length="101" mass="11037">HFTTRVLGPAAAFRLEQRQVTQTLRSESDSITNAILLGRVSAGDRLEVVLDGIFVGHAKLLSMDTVKWECINLDDAKRGGFDNLEELEKPALLAGGSLCLR</sequence>
<reference evidence="1" key="1">
    <citation type="journal article" date="2014" name="Front. Microbiol.">
        <title>High frequency of phylogenetically diverse reductive dehalogenase-homologous genes in deep subseafloor sedimentary metagenomes.</title>
        <authorList>
            <person name="Kawai M."/>
            <person name="Futagami T."/>
            <person name="Toyoda A."/>
            <person name="Takaki Y."/>
            <person name="Nishi S."/>
            <person name="Hori S."/>
            <person name="Arai W."/>
            <person name="Tsubouchi T."/>
            <person name="Morono Y."/>
            <person name="Uchiyama I."/>
            <person name="Ito T."/>
            <person name="Fujiyama A."/>
            <person name="Inagaki F."/>
            <person name="Takami H."/>
        </authorList>
    </citation>
    <scope>NUCLEOTIDE SEQUENCE</scope>
    <source>
        <strain evidence="1">Expedition CK06-06</strain>
    </source>
</reference>